<proteinExistence type="predicted"/>
<dbReference type="RefSeq" id="WP_166272546.1">
    <property type="nucleotide sequence ID" value="NZ_JAAFGS010000001.1"/>
</dbReference>
<dbReference type="Gene3D" id="3.30.360.10">
    <property type="entry name" value="Dihydrodipicolinate Reductase, domain 2"/>
    <property type="match status" value="1"/>
</dbReference>
<sequence length="417" mass="44542">MNKRQTMREKGEKEGGGPGGSKSAAGIGLSAAAHEHRRQEAVPFKTDIVVIGGYGSVGRTVSRLLAERFPGRVYAAGRSFDAAARFAEETGGAVKPLRWEIGPQAVEYDLSAVRLIVMCLDQDHPALVRRCLEEGTQYLDITAKADFLLEAGRLNVREPRSAALLSVGLAPGLTNLLAAKASKALERTERIEISLMLGLGERHGRAAIEWTIDRMGASFEAPVEGTLRGVRSMTDGRTVDFGGETGRKRVYRFPFSDQLTLPGTLGAADVSTRLGFDVNGAARAASVLRRLGVFALLRCKPLRSAAADLAGRLHVGSERFAVRATAYGLQCGRPAQAHCTVRGVRQSDMTARVAAHAAEALLSRPHLRGVLHLEELLDADSLWSAVRTETSSELEFGQRAEPFGGAAAAPPVSRGGV</sequence>
<dbReference type="EMBL" id="JAAFGS010000001">
    <property type="protein sequence ID" value="NGZ74385.1"/>
    <property type="molecule type" value="Genomic_DNA"/>
</dbReference>
<dbReference type="InterPro" id="IPR036291">
    <property type="entry name" value="NAD(P)-bd_dom_sf"/>
</dbReference>
<feature type="region of interest" description="Disordered" evidence="1">
    <location>
        <begin position="1"/>
        <end position="32"/>
    </location>
</feature>
<dbReference type="InterPro" id="IPR005097">
    <property type="entry name" value="Sacchrp_dh_NADP-bd"/>
</dbReference>
<accession>A0ABX0F3D4</accession>
<dbReference type="PANTHER" id="PTHR43796:SF2">
    <property type="entry name" value="CARBOXYNORSPERMIDINE SYNTHASE"/>
    <property type="match status" value="1"/>
</dbReference>
<protein>
    <submittedName>
        <fullName evidence="3">Saccharopine dehydrogenase</fullName>
    </submittedName>
</protein>
<dbReference type="Proteomes" id="UP000800303">
    <property type="component" value="Unassembled WGS sequence"/>
</dbReference>
<comment type="caution">
    <text evidence="3">The sequence shown here is derived from an EMBL/GenBank/DDBJ whole genome shotgun (WGS) entry which is preliminary data.</text>
</comment>
<feature type="domain" description="Saccharopine dehydrogenase NADP binding" evidence="2">
    <location>
        <begin position="48"/>
        <end position="143"/>
    </location>
</feature>
<organism evidence="3 4">
    <name type="scientific">Saccharibacillus alkalitolerans</name>
    <dbReference type="NCBI Taxonomy" id="2705290"/>
    <lineage>
        <taxon>Bacteria</taxon>
        <taxon>Bacillati</taxon>
        <taxon>Bacillota</taxon>
        <taxon>Bacilli</taxon>
        <taxon>Bacillales</taxon>
        <taxon>Paenibacillaceae</taxon>
        <taxon>Saccharibacillus</taxon>
    </lineage>
</organism>
<evidence type="ECO:0000313" key="3">
    <source>
        <dbReference type="EMBL" id="NGZ74385.1"/>
    </source>
</evidence>
<dbReference type="PANTHER" id="PTHR43796">
    <property type="entry name" value="CARBOXYNORSPERMIDINE SYNTHASE"/>
    <property type="match status" value="1"/>
</dbReference>
<evidence type="ECO:0000256" key="1">
    <source>
        <dbReference type="SAM" id="MobiDB-lite"/>
    </source>
</evidence>
<gene>
    <name evidence="3" type="ORF">GYN08_03575</name>
</gene>
<feature type="compositionally biased region" description="Basic and acidic residues" evidence="1">
    <location>
        <begin position="1"/>
        <end position="15"/>
    </location>
</feature>
<evidence type="ECO:0000313" key="4">
    <source>
        <dbReference type="Proteomes" id="UP000800303"/>
    </source>
</evidence>
<dbReference type="SUPFAM" id="SSF51735">
    <property type="entry name" value="NAD(P)-binding Rossmann-fold domains"/>
    <property type="match status" value="1"/>
</dbReference>
<keyword evidence="4" id="KW-1185">Reference proteome</keyword>
<evidence type="ECO:0000259" key="2">
    <source>
        <dbReference type="Pfam" id="PF03435"/>
    </source>
</evidence>
<dbReference type="Gene3D" id="3.40.50.720">
    <property type="entry name" value="NAD(P)-binding Rossmann-like Domain"/>
    <property type="match status" value="1"/>
</dbReference>
<name>A0ABX0F3D4_9BACL</name>
<dbReference type="Pfam" id="PF03435">
    <property type="entry name" value="Sacchrp_dh_NADP"/>
    <property type="match status" value="1"/>
</dbReference>
<reference evidence="3 4" key="1">
    <citation type="submission" date="2020-01" db="EMBL/GenBank/DDBJ databases">
        <title>Polyphasic characterisation and genomic insights into a novel alkali tolerant bacterium VR-M41.</title>
        <authorList>
            <person name="Vemuluri V.R."/>
        </authorList>
    </citation>
    <scope>NUCLEOTIDE SEQUENCE [LARGE SCALE GENOMIC DNA]</scope>
    <source>
        <strain evidence="3 4">VR-M41</strain>
    </source>
</reference>